<dbReference type="Pfam" id="PF13730">
    <property type="entry name" value="HTH_36"/>
    <property type="match status" value="1"/>
</dbReference>
<dbReference type="Proteomes" id="UP001597561">
    <property type="component" value="Unassembled WGS sequence"/>
</dbReference>
<protein>
    <submittedName>
        <fullName evidence="1">Helix-turn-helix domain-containing protein</fullName>
    </submittedName>
</protein>
<dbReference type="EMBL" id="JBHUPG010000053">
    <property type="protein sequence ID" value="MFD2913963.1"/>
    <property type="molecule type" value="Genomic_DNA"/>
</dbReference>
<dbReference type="Gene3D" id="3.30.70.1790">
    <property type="entry name" value="RepB DNA-primase, N-terminal domain"/>
    <property type="match status" value="1"/>
</dbReference>
<name>A0ABW5ZLW8_9BACL</name>
<dbReference type="Gene3D" id="1.10.10.10">
    <property type="entry name" value="Winged helix-like DNA-binding domain superfamily/Winged helix DNA-binding domain"/>
    <property type="match status" value="1"/>
</dbReference>
<reference evidence="2" key="1">
    <citation type="journal article" date="2019" name="Int. J. Syst. Evol. Microbiol.">
        <title>The Global Catalogue of Microorganisms (GCM) 10K type strain sequencing project: providing services to taxonomists for standard genome sequencing and annotation.</title>
        <authorList>
            <consortium name="The Broad Institute Genomics Platform"/>
            <consortium name="The Broad Institute Genome Sequencing Center for Infectious Disease"/>
            <person name="Wu L."/>
            <person name="Ma J."/>
        </authorList>
    </citation>
    <scope>NUCLEOTIDE SEQUENCE [LARGE SCALE GENOMIC DNA]</scope>
    <source>
        <strain evidence="2">KCTC 13528</strain>
    </source>
</reference>
<comment type="caution">
    <text evidence="1">The sequence shown here is derived from an EMBL/GenBank/DDBJ whole genome shotgun (WGS) entry which is preliminary data.</text>
</comment>
<organism evidence="1 2">
    <name type="scientific">Jeotgalibacillus terrae</name>
    <dbReference type="NCBI Taxonomy" id="587735"/>
    <lineage>
        <taxon>Bacteria</taxon>
        <taxon>Bacillati</taxon>
        <taxon>Bacillota</taxon>
        <taxon>Bacilli</taxon>
        <taxon>Bacillales</taxon>
        <taxon>Caryophanaceae</taxon>
        <taxon>Jeotgalibacillus</taxon>
    </lineage>
</organism>
<proteinExistence type="predicted"/>
<evidence type="ECO:0000313" key="1">
    <source>
        <dbReference type="EMBL" id="MFD2913963.1"/>
    </source>
</evidence>
<sequence length="515" mass="60160">MIRTSKLSAEQQRESFFTALFSHSDKFIEIREIDKEKRLVSRQFLSYSEAISFVPSQDNNVYAGIFERRGRHSGSKKECLRTKALWADFDDMLYEEALYRIEMAKIPYPSMLINSGNGVHAYWILDKPAGHEVQEVLRSLSERIGADLKATDIPRILRVPGTKNVKSETLDCTFVQPDNGLRFDLRTFADRLKVNLSSVSKKPKEAIESLLKIKYNGLHNMASGVKKGERNFCTGRITQTLKRLGYSKQEVQEVLIQWNRLNSPEKPLPELKQEVQSFWTEQYQYAGQNFSDARLQEINERFIDSETEFFVVDEHECFHYDNELLGSVFPKVSGLTFAVLAIIKLSEDKGITLKEIAKICRRDTLDRTLRESISFLVKQKHVSKKERKGKATIYFFSEKPFSHKRGFTSVNKLLHKLFISEVDARAADKELNQFKKVREDRQAYNRLNELRYKLLILLENYAYNSKRECFPSDFTLAERMQVTPKTIKNNLRWLEANQYLLTEKREGKRYIKLLY</sequence>
<dbReference type="InterPro" id="IPR036388">
    <property type="entry name" value="WH-like_DNA-bd_sf"/>
</dbReference>
<evidence type="ECO:0000313" key="2">
    <source>
        <dbReference type="Proteomes" id="UP001597561"/>
    </source>
</evidence>
<gene>
    <name evidence="1" type="ORF">ACFS5P_18890</name>
</gene>
<accession>A0ABW5ZLW8</accession>
<dbReference type="RefSeq" id="WP_204731012.1">
    <property type="nucleotide sequence ID" value="NZ_JAFBDK010000034.1"/>
</dbReference>
<keyword evidence="2" id="KW-1185">Reference proteome</keyword>